<dbReference type="FunCoup" id="G3I1X2">
    <property type="interactions" value="324"/>
</dbReference>
<protein>
    <submittedName>
        <fullName evidence="2">Uncharacterized protein C1orf86-like</fullName>
    </submittedName>
</protein>
<feature type="domain" description="UBZ2-type" evidence="1">
    <location>
        <begin position="230"/>
        <end position="266"/>
    </location>
</feature>
<dbReference type="PaxDb" id="10029-XP_007606907.1"/>
<dbReference type="InParanoid" id="G3I1X2"/>
<dbReference type="EMBL" id="JH001100">
    <property type="protein sequence ID" value="EGW00348.1"/>
    <property type="molecule type" value="Genomic_DNA"/>
</dbReference>
<dbReference type="AlphaFoldDB" id="G3I1X2"/>
<dbReference type="PANTHER" id="PTHR37862">
    <property type="entry name" value="FANCONI ANEMIA CORE COMPLEX-ASSOCIATED PROTEIN 20"/>
    <property type="match status" value="1"/>
</dbReference>
<dbReference type="GlyGen" id="G3I1X2">
    <property type="glycosylation" value="2 sites"/>
</dbReference>
<name>G3I1X2_CRIGR</name>
<dbReference type="GO" id="GO:0006974">
    <property type="term" value="P:DNA damage response"/>
    <property type="evidence" value="ECO:0007669"/>
    <property type="project" value="TreeGrafter"/>
</dbReference>
<dbReference type="PANTHER" id="PTHR37862:SF1">
    <property type="entry name" value="FANCONI ANEMIA CORE COMPLEX-ASSOCIATED PROTEIN 20"/>
    <property type="match status" value="1"/>
</dbReference>
<dbReference type="GO" id="GO:0070530">
    <property type="term" value="F:K63-linked polyubiquitin modification-dependent protein binding"/>
    <property type="evidence" value="ECO:0007669"/>
    <property type="project" value="TreeGrafter"/>
</dbReference>
<accession>G3I1X2</accession>
<dbReference type="InterPro" id="IPR031490">
    <property type="entry name" value="UBZ2_FAAP20"/>
</dbReference>
<dbReference type="Pfam" id="PF15751">
    <property type="entry name" value="FANCA_interact"/>
    <property type="match status" value="1"/>
</dbReference>
<organism evidence="2 3">
    <name type="scientific">Cricetulus griseus</name>
    <name type="common">Chinese hamster</name>
    <name type="synonym">Cricetulus barabensis griseus</name>
    <dbReference type="NCBI Taxonomy" id="10029"/>
    <lineage>
        <taxon>Eukaryota</taxon>
        <taxon>Metazoa</taxon>
        <taxon>Chordata</taxon>
        <taxon>Craniata</taxon>
        <taxon>Vertebrata</taxon>
        <taxon>Euteleostomi</taxon>
        <taxon>Mammalia</taxon>
        <taxon>Eutheria</taxon>
        <taxon>Euarchontoglires</taxon>
        <taxon>Glires</taxon>
        <taxon>Rodentia</taxon>
        <taxon>Myomorpha</taxon>
        <taxon>Muroidea</taxon>
        <taxon>Cricetidae</taxon>
        <taxon>Cricetinae</taxon>
        <taxon>Cricetulus</taxon>
    </lineage>
</organism>
<gene>
    <name evidence="2" type="ORF">I79_017401</name>
</gene>
<evidence type="ECO:0000259" key="1">
    <source>
        <dbReference type="PROSITE" id="PS51906"/>
    </source>
</evidence>
<dbReference type="Pfam" id="PF15750">
    <property type="entry name" value="UBZ_FAAP20"/>
    <property type="match status" value="1"/>
</dbReference>
<evidence type="ECO:0000313" key="3">
    <source>
        <dbReference type="Proteomes" id="UP000001075"/>
    </source>
</evidence>
<dbReference type="STRING" id="10029.G3I1X2"/>
<dbReference type="PROSITE" id="PS51906">
    <property type="entry name" value="ZF_UBZ2"/>
    <property type="match status" value="1"/>
</dbReference>
<dbReference type="GO" id="GO:0043240">
    <property type="term" value="C:Fanconi anaemia nuclear complex"/>
    <property type="evidence" value="ECO:0007669"/>
    <property type="project" value="TreeGrafter"/>
</dbReference>
<evidence type="ECO:0000313" key="2">
    <source>
        <dbReference type="EMBL" id="EGW00348.1"/>
    </source>
</evidence>
<dbReference type="eggNOG" id="ENOG502SE5R">
    <property type="taxonomic scope" value="Eukaryota"/>
</dbReference>
<proteinExistence type="predicted"/>
<sequence>MYSMRLPDPGSSCIGCTFGYHSGFFSLVEAGSQDGYSPKDLNAQQTLECTLGYFGDSTFQPLQVCREKSPESFPRHWPGHKLQVGPHTVGVTSSRDGEARAPNCRPWFLLEGSKSEPWAALLRSSVSWNVDLTPNSQPLPPLPAFPSQESLPDPEPTVAPEVFFTVGSKTFSWTPFPPALGVSGNSYRLFHGTGGSLESPTPPLRACPAPDSTQTPGTQECVSVHSPPALLSCPLCQKAFDPTLAQMDVDSHLAQCLAESTEDVVW</sequence>
<reference evidence="3" key="1">
    <citation type="journal article" date="2011" name="Nat. Biotechnol.">
        <title>The genomic sequence of the Chinese hamster ovary (CHO)-K1 cell line.</title>
        <authorList>
            <person name="Xu X."/>
            <person name="Nagarajan H."/>
            <person name="Lewis N.E."/>
            <person name="Pan S."/>
            <person name="Cai Z."/>
            <person name="Liu X."/>
            <person name="Chen W."/>
            <person name="Xie M."/>
            <person name="Wang W."/>
            <person name="Hammond S."/>
            <person name="Andersen M.R."/>
            <person name="Neff N."/>
            <person name="Passarelli B."/>
            <person name="Koh W."/>
            <person name="Fan H.C."/>
            <person name="Wang J."/>
            <person name="Gui Y."/>
            <person name="Lee K.H."/>
            <person name="Betenbaugh M.J."/>
            <person name="Quake S.R."/>
            <person name="Famili I."/>
            <person name="Palsson B.O."/>
            <person name="Wang J."/>
        </authorList>
    </citation>
    <scope>NUCLEOTIDE SEQUENCE [LARGE SCALE GENOMIC DNA]</scope>
    <source>
        <strain evidence="3">CHO K1 cell line</strain>
    </source>
</reference>
<dbReference type="InterPro" id="IPR031491">
    <property type="entry name" value="FANCA_interact"/>
</dbReference>
<dbReference type="InterPro" id="IPR052689">
    <property type="entry name" value="FA_core_complex_assoc"/>
</dbReference>
<dbReference type="GO" id="GO:0043130">
    <property type="term" value="F:ubiquitin binding"/>
    <property type="evidence" value="ECO:0007669"/>
    <property type="project" value="InterPro"/>
</dbReference>
<dbReference type="Proteomes" id="UP000001075">
    <property type="component" value="Unassembled WGS sequence"/>
</dbReference>